<keyword evidence="4" id="KW-0067">ATP-binding</keyword>
<dbReference type="PANTHER" id="PTHR47963:SF7">
    <property type="entry name" value="ATP-DEPENDENT RNA HELICASE YFML-RELATED"/>
    <property type="match status" value="1"/>
</dbReference>
<dbReference type="CDD" id="cd18787">
    <property type="entry name" value="SF2_C_DEAD"/>
    <property type="match status" value="1"/>
</dbReference>
<dbReference type="PANTHER" id="PTHR47963">
    <property type="entry name" value="DEAD-BOX ATP-DEPENDENT RNA HELICASE 47, MITOCHONDRIAL"/>
    <property type="match status" value="1"/>
</dbReference>
<feature type="region of interest" description="Disordered" evidence="5">
    <location>
        <begin position="364"/>
        <end position="443"/>
    </location>
</feature>
<dbReference type="GO" id="GO:0005524">
    <property type="term" value="F:ATP binding"/>
    <property type="evidence" value="ECO:0007669"/>
    <property type="project" value="UniProtKB-KW"/>
</dbReference>
<dbReference type="GO" id="GO:0005840">
    <property type="term" value="C:ribosome"/>
    <property type="evidence" value="ECO:0007669"/>
    <property type="project" value="TreeGrafter"/>
</dbReference>
<keyword evidence="1" id="KW-0547">Nucleotide-binding</keyword>
<comment type="caution">
    <text evidence="8">The sequence shown here is derived from an EMBL/GenBank/DDBJ whole genome shotgun (WGS) entry which is preliminary data.</text>
</comment>
<dbReference type="GO" id="GO:0033592">
    <property type="term" value="F:RNA strand annealing activity"/>
    <property type="evidence" value="ECO:0007669"/>
    <property type="project" value="TreeGrafter"/>
</dbReference>
<dbReference type="GO" id="GO:0005829">
    <property type="term" value="C:cytosol"/>
    <property type="evidence" value="ECO:0007669"/>
    <property type="project" value="TreeGrafter"/>
</dbReference>
<evidence type="ECO:0000259" key="6">
    <source>
        <dbReference type="PROSITE" id="PS51192"/>
    </source>
</evidence>
<dbReference type="Pfam" id="PF00270">
    <property type="entry name" value="DEAD"/>
    <property type="match status" value="1"/>
</dbReference>
<keyword evidence="2" id="KW-0378">Hydrolase</keyword>
<feature type="compositionally biased region" description="Basic and acidic residues" evidence="5">
    <location>
        <begin position="419"/>
        <end position="428"/>
    </location>
</feature>
<dbReference type="PROSITE" id="PS51194">
    <property type="entry name" value="HELICASE_CTER"/>
    <property type="match status" value="1"/>
</dbReference>
<reference evidence="8 9" key="1">
    <citation type="submission" date="2019-03" db="EMBL/GenBank/DDBJ databases">
        <authorList>
            <person name="Kim M.K.M."/>
        </authorList>
    </citation>
    <scope>NUCLEOTIDE SEQUENCE [LARGE SCALE GENOMIC DNA]</scope>
    <source>
        <strain evidence="8 9">18JY21-1</strain>
    </source>
</reference>
<evidence type="ECO:0000313" key="9">
    <source>
        <dbReference type="Proteomes" id="UP000295418"/>
    </source>
</evidence>
<dbReference type="InterPro" id="IPR050547">
    <property type="entry name" value="DEAD_box_RNA_helicases"/>
</dbReference>
<dbReference type="InterPro" id="IPR027417">
    <property type="entry name" value="P-loop_NTPase"/>
</dbReference>
<accession>A0A4R4EAH3</accession>
<evidence type="ECO:0000256" key="3">
    <source>
        <dbReference type="ARBA" id="ARBA00022806"/>
    </source>
</evidence>
<sequence>MTPTNIQAEAIPAVLAGKDVVAQSQTGTGKTLAYLLPMLQAIDPTSKHLQALVLVPTRELGMQILQVIDSLTKEIPAEQRVRSQALIGGAALSRQVEKLKEHPHIAVGTPGRIVELLGMRKITVHYVSTLAIDEVDQVLALGSASDVDRILKGMQRDRQLLYFSATVTDDVYQSAQQRMQDPVEVAINPEQLTSATIGHQYYVCEQRNKLDTLRRLVHVMKPKSGIVFVNATSDIQDVVSKLQHIGLSVMGLSGDAGKGERAQVMQAFREGKFQLLLATDVAARGLDIEGITHIFHLDLPVNNEYYLHRVGRTGRMGRKGMAVSIVSPKEVWIVEKIAKQLHITIQHKEMFGGKIVEPGEARHEYKAKPSAANSKSTPVSKQKANSASIAGAAPKPVGDKQKPIASKAQQAATPRKKSNKEIERERKNKGAPKWLKAKREEKQ</sequence>
<organism evidence="8 9">
    <name type="scientific">Paenibacillus albiflavus</name>
    <dbReference type="NCBI Taxonomy" id="2545760"/>
    <lineage>
        <taxon>Bacteria</taxon>
        <taxon>Bacillati</taxon>
        <taxon>Bacillota</taxon>
        <taxon>Bacilli</taxon>
        <taxon>Bacillales</taxon>
        <taxon>Paenibacillaceae</taxon>
        <taxon>Paenibacillus</taxon>
    </lineage>
</organism>
<keyword evidence="3 8" id="KW-0347">Helicase</keyword>
<dbReference type="GO" id="GO:0016787">
    <property type="term" value="F:hydrolase activity"/>
    <property type="evidence" value="ECO:0007669"/>
    <property type="project" value="UniProtKB-KW"/>
</dbReference>
<dbReference type="CDD" id="cd00268">
    <property type="entry name" value="DEADc"/>
    <property type="match status" value="1"/>
</dbReference>
<dbReference type="Gene3D" id="3.40.50.300">
    <property type="entry name" value="P-loop containing nucleotide triphosphate hydrolases"/>
    <property type="match status" value="2"/>
</dbReference>
<evidence type="ECO:0000256" key="5">
    <source>
        <dbReference type="SAM" id="MobiDB-lite"/>
    </source>
</evidence>
<evidence type="ECO:0000256" key="2">
    <source>
        <dbReference type="ARBA" id="ARBA00022801"/>
    </source>
</evidence>
<dbReference type="AlphaFoldDB" id="A0A4R4EAH3"/>
<dbReference type="InterPro" id="IPR014001">
    <property type="entry name" value="Helicase_ATP-bd"/>
</dbReference>
<dbReference type="GO" id="GO:0003724">
    <property type="term" value="F:RNA helicase activity"/>
    <property type="evidence" value="ECO:0007669"/>
    <property type="project" value="TreeGrafter"/>
</dbReference>
<feature type="compositionally biased region" description="Polar residues" evidence="5">
    <location>
        <begin position="371"/>
        <end position="388"/>
    </location>
</feature>
<proteinExistence type="predicted"/>
<protein>
    <submittedName>
        <fullName evidence="8">DEAD/DEAH box helicase</fullName>
    </submittedName>
</protein>
<dbReference type="SMART" id="SM00487">
    <property type="entry name" value="DEXDc"/>
    <property type="match status" value="1"/>
</dbReference>
<dbReference type="Proteomes" id="UP000295418">
    <property type="component" value="Unassembled WGS sequence"/>
</dbReference>
<dbReference type="SUPFAM" id="SSF52540">
    <property type="entry name" value="P-loop containing nucleoside triphosphate hydrolases"/>
    <property type="match status" value="1"/>
</dbReference>
<keyword evidence="9" id="KW-1185">Reference proteome</keyword>
<dbReference type="SMART" id="SM00490">
    <property type="entry name" value="HELICc"/>
    <property type="match status" value="1"/>
</dbReference>
<dbReference type="PROSITE" id="PS51192">
    <property type="entry name" value="HELICASE_ATP_BIND_1"/>
    <property type="match status" value="1"/>
</dbReference>
<dbReference type="EMBL" id="SKFG01000016">
    <property type="protein sequence ID" value="TCZ75910.1"/>
    <property type="molecule type" value="Genomic_DNA"/>
</dbReference>
<evidence type="ECO:0000259" key="7">
    <source>
        <dbReference type="PROSITE" id="PS51194"/>
    </source>
</evidence>
<name>A0A4R4EAH3_9BACL</name>
<gene>
    <name evidence="8" type="ORF">E0485_15555</name>
</gene>
<dbReference type="OrthoDB" id="9805696at2"/>
<evidence type="ECO:0000256" key="1">
    <source>
        <dbReference type="ARBA" id="ARBA00022741"/>
    </source>
</evidence>
<dbReference type="Pfam" id="PF00271">
    <property type="entry name" value="Helicase_C"/>
    <property type="match status" value="1"/>
</dbReference>
<dbReference type="InterPro" id="IPR044742">
    <property type="entry name" value="DEAD/DEAH_RhlB"/>
</dbReference>
<evidence type="ECO:0000313" key="8">
    <source>
        <dbReference type="EMBL" id="TCZ75910.1"/>
    </source>
</evidence>
<dbReference type="InterPro" id="IPR001650">
    <property type="entry name" value="Helicase_C-like"/>
</dbReference>
<feature type="domain" description="Helicase C-terminal" evidence="7">
    <location>
        <begin position="212"/>
        <end position="356"/>
    </location>
</feature>
<dbReference type="GO" id="GO:0009409">
    <property type="term" value="P:response to cold"/>
    <property type="evidence" value="ECO:0007669"/>
    <property type="project" value="TreeGrafter"/>
</dbReference>
<dbReference type="InterPro" id="IPR011545">
    <property type="entry name" value="DEAD/DEAH_box_helicase_dom"/>
</dbReference>
<evidence type="ECO:0000256" key="4">
    <source>
        <dbReference type="ARBA" id="ARBA00022840"/>
    </source>
</evidence>
<feature type="domain" description="Helicase ATP-binding" evidence="6">
    <location>
        <begin position="11"/>
        <end position="185"/>
    </location>
</feature>